<dbReference type="GO" id="GO:0005737">
    <property type="term" value="C:cytoplasm"/>
    <property type="evidence" value="ECO:0007669"/>
    <property type="project" value="UniProtKB-SubCell"/>
</dbReference>
<protein>
    <recommendedName>
        <fullName evidence="6">Ribosomal protein L11 methyltransferase</fullName>
        <shortName evidence="6">L11 Mtase</shortName>
        <ecNumber evidence="6">2.1.1.-</ecNumber>
    </recommendedName>
</protein>
<dbReference type="GO" id="GO:0032259">
    <property type="term" value="P:methylation"/>
    <property type="evidence" value="ECO:0007669"/>
    <property type="project" value="UniProtKB-KW"/>
</dbReference>
<dbReference type="CDD" id="cd02440">
    <property type="entry name" value="AdoMet_MTases"/>
    <property type="match status" value="1"/>
</dbReference>
<evidence type="ECO:0000256" key="4">
    <source>
        <dbReference type="ARBA" id="ARBA00022679"/>
    </source>
</evidence>
<dbReference type="EMBL" id="SLUN01000019">
    <property type="protein sequence ID" value="TCL64285.1"/>
    <property type="molecule type" value="Genomic_DNA"/>
</dbReference>
<feature type="binding site" evidence="6">
    <location>
        <position position="201"/>
    </location>
    <ligand>
        <name>S-adenosyl-L-methionine</name>
        <dbReference type="ChEBI" id="CHEBI:59789"/>
    </ligand>
</feature>
<evidence type="ECO:0000256" key="6">
    <source>
        <dbReference type="HAMAP-Rule" id="MF_00735"/>
    </source>
</evidence>
<name>A0A4R1REE7_HYDET</name>
<dbReference type="EC" id="2.1.1.-" evidence="6"/>
<organism evidence="7 8">
    <name type="scientific">Hydrogenispora ethanolica</name>
    <dbReference type="NCBI Taxonomy" id="1082276"/>
    <lineage>
        <taxon>Bacteria</taxon>
        <taxon>Bacillati</taxon>
        <taxon>Bacillota</taxon>
        <taxon>Hydrogenispora</taxon>
    </lineage>
</organism>
<dbReference type="AlphaFoldDB" id="A0A4R1REE7"/>
<dbReference type="RefSeq" id="WP_132015232.1">
    <property type="nucleotide sequence ID" value="NZ_SLUN01000019.1"/>
</dbReference>
<keyword evidence="2 6" id="KW-0963">Cytoplasm</keyword>
<evidence type="ECO:0000313" key="7">
    <source>
        <dbReference type="EMBL" id="TCL64285.1"/>
    </source>
</evidence>
<dbReference type="Proteomes" id="UP000295008">
    <property type="component" value="Unassembled WGS sequence"/>
</dbReference>
<dbReference type="GO" id="GO:0005840">
    <property type="term" value="C:ribosome"/>
    <property type="evidence" value="ECO:0007669"/>
    <property type="project" value="UniProtKB-KW"/>
</dbReference>
<accession>A0A4R1REE7</accession>
<dbReference type="OrthoDB" id="9785995at2"/>
<feature type="binding site" evidence="6">
    <location>
        <position position="158"/>
    </location>
    <ligand>
        <name>S-adenosyl-L-methionine</name>
        <dbReference type="ChEBI" id="CHEBI:59789"/>
    </ligand>
</feature>
<keyword evidence="5 6" id="KW-0949">S-adenosyl-L-methionine</keyword>
<reference evidence="7 8" key="1">
    <citation type="submission" date="2019-03" db="EMBL/GenBank/DDBJ databases">
        <title>Genomic Encyclopedia of Type Strains, Phase IV (KMG-IV): sequencing the most valuable type-strain genomes for metagenomic binning, comparative biology and taxonomic classification.</title>
        <authorList>
            <person name="Goeker M."/>
        </authorList>
    </citation>
    <scope>NUCLEOTIDE SEQUENCE [LARGE SCALE GENOMIC DNA]</scope>
    <source>
        <strain evidence="7 8">LX-B</strain>
    </source>
</reference>
<evidence type="ECO:0000256" key="1">
    <source>
        <dbReference type="ARBA" id="ARBA00009741"/>
    </source>
</evidence>
<proteinExistence type="inferred from homology"/>
<dbReference type="Pfam" id="PF06325">
    <property type="entry name" value="PrmA"/>
    <property type="match status" value="1"/>
</dbReference>
<comment type="catalytic activity">
    <reaction evidence="6">
        <text>L-lysyl-[protein] + 3 S-adenosyl-L-methionine = N(6),N(6),N(6)-trimethyl-L-lysyl-[protein] + 3 S-adenosyl-L-homocysteine + 3 H(+)</text>
        <dbReference type="Rhea" id="RHEA:54192"/>
        <dbReference type="Rhea" id="RHEA-COMP:9752"/>
        <dbReference type="Rhea" id="RHEA-COMP:13826"/>
        <dbReference type="ChEBI" id="CHEBI:15378"/>
        <dbReference type="ChEBI" id="CHEBI:29969"/>
        <dbReference type="ChEBI" id="CHEBI:57856"/>
        <dbReference type="ChEBI" id="CHEBI:59789"/>
        <dbReference type="ChEBI" id="CHEBI:61961"/>
    </reaction>
</comment>
<dbReference type="PANTHER" id="PTHR43648:SF1">
    <property type="entry name" value="ELECTRON TRANSFER FLAVOPROTEIN BETA SUBUNIT LYSINE METHYLTRANSFERASE"/>
    <property type="match status" value="1"/>
</dbReference>
<dbReference type="PANTHER" id="PTHR43648">
    <property type="entry name" value="ELECTRON TRANSFER FLAVOPROTEIN BETA SUBUNIT LYSINE METHYLTRANSFERASE"/>
    <property type="match status" value="1"/>
</dbReference>
<comment type="subcellular location">
    <subcellularLocation>
        <location evidence="6">Cytoplasm</location>
    </subcellularLocation>
</comment>
<keyword evidence="8" id="KW-1185">Reference proteome</keyword>
<keyword evidence="3 6" id="KW-0489">Methyltransferase</keyword>
<feature type="binding site" evidence="6">
    <location>
        <position position="245"/>
    </location>
    <ligand>
        <name>S-adenosyl-L-methionine</name>
        <dbReference type="ChEBI" id="CHEBI:59789"/>
    </ligand>
</feature>
<comment type="similarity">
    <text evidence="1 6">Belongs to the methyltransferase superfamily. PrmA family.</text>
</comment>
<comment type="function">
    <text evidence="6">Methylates ribosomal protein L11.</text>
</comment>
<dbReference type="Gene3D" id="3.40.50.150">
    <property type="entry name" value="Vaccinia Virus protein VP39"/>
    <property type="match status" value="1"/>
</dbReference>
<evidence type="ECO:0000313" key="8">
    <source>
        <dbReference type="Proteomes" id="UP000295008"/>
    </source>
</evidence>
<gene>
    <name evidence="6" type="primary">prmA</name>
    <name evidence="7" type="ORF">EDC14_101991</name>
</gene>
<dbReference type="NCBIfam" id="TIGR00406">
    <property type="entry name" value="prmA"/>
    <property type="match status" value="1"/>
</dbReference>
<evidence type="ECO:0000256" key="5">
    <source>
        <dbReference type="ARBA" id="ARBA00022691"/>
    </source>
</evidence>
<feature type="binding site" evidence="6">
    <location>
        <position position="179"/>
    </location>
    <ligand>
        <name>S-adenosyl-L-methionine</name>
        <dbReference type="ChEBI" id="CHEBI:59789"/>
    </ligand>
</feature>
<dbReference type="HAMAP" id="MF_00735">
    <property type="entry name" value="Methyltr_PrmA"/>
    <property type="match status" value="1"/>
</dbReference>
<evidence type="ECO:0000256" key="3">
    <source>
        <dbReference type="ARBA" id="ARBA00022603"/>
    </source>
</evidence>
<dbReference type="InterPro" id="IPR004498">
    <property type="entry name" value="Ribosomal_PrmA_MeTrfase"/>
</dbReference>
<sequence length="313" mass="34021">MADTYWCEVKLAAVPETEAELIADFFQEEGAGGVVYDDPAILDQVTLTDDEYLGEEFPGKLPGTFGMRAYFPVDDRLGERLQRLAGKLEPLLGTHPEFELRQIREEDWAEAWKSYFKPEHIGQIVIKPSWENYSVQQGELVVELDPGMAFGTGTHPTTRLCLLLLQELVKFPLQVLDVGTGSGILAVSAAKLGAAAVVASDIDPLAVRIAAENAERNGVAGRIACREGNLLELGLTKQFDLVVANIIANAILAIIPDVPGVLAPGGRFLASGIIEERYPEVQAALGERGFVIEKSLHEDGWVAVIAVMRELEA</sequence>
<keyword evidence="7" id="KW-0689">Ribosomal protein</keyword>
<dbReference type="GO" id="GO:0016279">
    <property type="term" value="F:protein-lysine N-methyltransferase activity"/>
    <property type="evidence" value="ECO:0007669"/>
    <property type="project" value="RHEA"/>
</dbReference>
<comment type="caution">
    <text evidence="7">The sequence shown here is derived from an EMBL/GenBank/DDBJ whole genome shotgun (WGS) entry which is preliminary data.</text>
</comment>
<keyword evidence="4 6" id="KW-0808">Transferase</keyword>
<evidence type="ECO:0000256" key="2">
    <source>
        <dbReference type="ARBA" id="ARBA00022490"/>
    </source>
</evidence>
<dbReference type="InterPro" id="IPR050078">
    <property type="entry name" value="Ribosomal_L11_MeTrfase_PrmA"/>
</dbReference>
<dbReference type="PIRSF" id="PIRSF000401">
    <property type="entry name" value="RPL11_MTase"/>
    <property type="match status" value="1"/>
</dbReference>
<dbReference type="SUPFAM" id="SSF53335">
    <property type="entry name" value="S-adenosyl-L-methionine-dependent methyltransferases"/>
    <property type="match status" value="1"/>
</dbReference>
<keyword evidence="7" id="KW-0687">Ribonucleoprotein</keyword>
<dbReference type="InterPro" id="IPR029063">
    <property type="entry name" value="SAM-dependent_MTases_sf"/>
</dbReference>